<dbReference type="RefSeq" id="WP_013684736.1">
    <property type="nucleotide sequence ID" value="NC_015320.1"/>
</dbReference>
<dbReference type="InterPro" id="IPR002020">
    <property type="entry name" value="Citrate_synthase"/>
</dbReference>
<evidence type="ECO:0000256" key="1">
    <source>
        <dbReference type="ARBA" id="ARBA00005163"/>
    </source>
</evidence>
<keyword evidence="3" id="KW-0816">Tricarboxylic acid cycle</keyword>
<evidence type="ECO:0000256" key="4">
    <source>
        <dbReference type="ARBA" id="ARBA00022679"/>
    </source>
</evidence>
<dbReference type="InterPro" id="IPR016143">
    <property type="entry name" value="Citrate_synth-like_sm_a-sub"/>
</dbReference>
<keyword evidence="10" id="KW-1185">Reference proteome</keyword>
<dbReference type="KEGG" id="ave:Arcve_2096"/>
<dbReference type="PIRSF" id="PIRSF001369">
    <property type="entry name" value="Citrate_synth"/>
    <property type="match status" value="1"/>
</dbReference>
<dbReference type="GO" id="GO:0006099">
    <property type="term" value="P:tricarboxylic acid cycle"/>
    <property type="evidence" value="ECO:0007669"/>
    <property type="project" value="UniProtKB-UniPathway"/>
</dbReference>
<dbReference type="GeneID" id="10395230"/>
<dbReference type="STRING" id="693661.Arcve_2096"/>
<dbReference type="SUPFAM" id="SSF48256">
    <property type="entry name" value="Citrate synthase"/>
    <property type="match status" value="1"/>
</dbReference>
<keyword evidence="9" id="KW-0012">Acyltransferase</keyword>
<dbReference type="Gene3D" id="1.10.230.10">
    <property type="entry name" value="Cytochrome P450-Terp, domain 2"/>
    <property type="match status" value="1"/>
</dbReference>
<evidence type="ECO:0000256" key="8">
    <source>
        <dbReference type="RuleBase" id="RU000441"/>
    </source>
</evidence>
<dbReference type="EC" id="2.3.3.16" evidence="6"/>
<dbReference type="InterPro" id="IPR016142">
    <property type="entry name" value="Citrate_synth-like_lrg_a-sub"/>
</dbReference>
<feature type="active site" evidence="7">
    <location>
        <position position="314"/>
    </location>
</feature>
<proteinExistence type="inferred from homology"/>
<dbReference type="PRINTS" id="PR00143">
    <property type="entry name" value="CITRTSNTHASE"/>
</dbReference>
<dbReference type="InterPro" id="IPR024176">
    <property type="entry name" value="Citrate_synthase_bac-typ"/>
</dbReference>
<dbReference type="UniPathway" id="UPA00223"/>
<dbReference type="InterPro" id="IPR011278">
    <property type="entry name" value="2-MeCitrate/Citrate_synth_II"/>
</dbReference>
<evidence type="ECO:0000256" key="6">
    <source>
        <dbReference type="PIRNR" id="PIRNR001369"/>
    </source>
</evidence>
<dbReference type="eggNOG" id="arCOG04237">
    <property type="taxonomic scope" value="Archaea"/>
</dbReference>
<dbReference type="NCBIfam" id="TIGR01800">
    <property type="entry name" value="cit_synth_II"/>
    <property type="match status" value="1"/>
</dbReference>
<dbReference type="PANTHER" id="PTHR11739">
    <property type="entry name" value="CITRATE SYNTHASE"/>
    <property type="match status" value="1"/>
</dbReference>
<evidence type="ECO:0000256" key="3">
    <source>
        <dbReference type="ARBA" id="ARBA00022532"/>
    </source>
</evidence>
<name>F2KSL5_ARCVS</name>
<dbReference type="InterPro" id="IPR036969">
    <property type="entry name" value="Citrate_synthase_sf"/>
</dbReference>
<comment type="similarity">
    <text evidence="2 6 8">Belongs to the citrate synthase family.</text>
</comment>
<accession>F2KSL5</accession>
<dbReference type="AlphaFoldDB" id="F2KSL5"/>
<sequence length="379" mass="42918">MCEKKIHDGLQDVLACKSSICRIEMIDGKAILEYRGYDIHELAQHSTFEEVAYLLLFGELPTKSELEAFSEELKELRELPPQIIGLLTHLSPFSHPMVVLRTAISYLGTMDKHIHHKSHEKSLQKAKSLIAKFPTIVAYFHRIRSGQNLVHPSDELSHAANFLYMLHGVEPTKTEAKAMDLDLVLHADHELNASTFAARIAASTLADIYACVVAATGTLMGPLHGGAAQKVMEMLREIAVPWRAEEYVKMKLERGERIMGFGHRVYRGVVDPRTIELRALAEKLAKEKEPKWFEISRAVEEAVYKYKGLFPNVDFYSASVYANLGIPDDLFINIFAISRISGWTAHIIEQYENNRLIRPRAFYVGEAGRKYVPIDQRGD</sequence>
<organism evidence="9 10">
    <name type="scientific">Archaeoglobus veneficus (strain DSM 11195 / SNP6)</name>
    <dbReference type="NCBI Taxonomy" id="693661"/>
    <lineage>
        <taxon>Archaea</taxon>
        <taxon>Methanobacteriati</taxon>
        <taxon>Methanobacteriota</taxon>
        <taxon>Archaeoglobi</taxon>
        <taxon>Archaeoglobales</taxon>
        <taxon>Archaeoglobaceae</taxon>
        <taxon>Archaeoglobus</taxon>
    </lineage>
</organism>
<protein>
    <recommendedName>
        <fullName evidence="6 8">Citrate synthase</fullName>
        <ecNumber evidence="6">2.3.3.16</ecNumber>
    </recommendedName>
</protein>
<dbReference type="PANTHER" id="PTHR11739:SF4">
    <property type="entry name" value="CITRATE SYNTHASE, PEROXISOMAL"/>
    <property type="match status" value="1"/>
</dbReference>
<dbReference type="HOGENOM" id="CLU_025068_2_1_2"/>
<reference evidence="9 10" key="1">
    <citation type="submission" date="2011-03" db="EMBL/GenBank/DDBJ databases">
        <title>The complete genome of Archaeoglobus veneficus SNP6.</title>
        <authorList>
            <consortium name="US DOE Joint Genome Institute (JGI-PGF)"/>
            <person name="Lucas S."/>
            <person name="Copeland A."/>
            <person name="Lapidus A."/>
            <person name="Bruce D."/>
            <person name="Goodwin L."/>
            <person name="Pitluck S."/>
            <person name="Kyrpides N."/>
            <person name="Mavromatis K."/>
            <person name="Pagani I."/>
            <person name="Ivanova N."/>
            <person name="Mikhailova N."/>
            <person name="Lu M."/>
            <person name="Detter J.C."/>
            <person name="Tapia R."/>
            <person name="Han C."/>
            <person name="Land M."/>
            <person name="Hauser L."/>
            <person name="Markowitz V."/>
            <person name="Cheng J.-F."/>
            <person name="Hugenholtz P."/>
            <person name="Woyke T."/>
            <person name="Wu D."/>
            <person name="Spring S."/>
            <person name="Brambilla E."/>
            <person name="Klenk H.-P."/>
            <person name="Eisen J.A."/>
        </authorList>
    </citation>
    <scope>NUCLEOTIDE SEQUENCE [LARGE SCALE GENOMIC DNA]</scope>
    <source>
        <strain>SNP6</strain>
    </source>
</reference>
<gene>
    <name evidence="9" type="ordered locus">Arcve_2096</name>
</gene>
<evidence type="ECO:0000256" key="2">
    <source>
        <dbReference type="ARBA" id="ARBA00010566"/>
    </source>
</evidence>
<dbReference type="Proteomes" id="UP000008136">
    <property type="component" value="Chromosome"/>
</dbReference>
<comment type="catalytic activity">
    <reaction evidence="5 6">
        <text>oxaloacetate + acetyl-CoA + H2O = citrate + CoA + H(+)</text>
        <dbReference type="Rhea" id="RHEA:16845"/>
        <dbReference type="ChEBI" id="CHEBI:15377"/>
        <dbReference type="ChEBI" id="CHEBI:15378"/>
        <dbReference type="ChEBI" id="CHEBI:16452"/>
        <dbReference type="ChEBI" id="CHEBI:16947"/>
        <dbReference type="ChEBI" id="CHEBI:57287"/>
        <dbReference type="ChEBI" id="CHEBI:57288"/>
        <dbReference type="EC" id="2.3.3.16"/>
    </reaction>
</comment>
<evidence type="ECO:0000313" key="9">
    <source>
        <dbReference type="EMBL" id="AEA48085.1"/>
    </source>
</evidence>
<dbReference type="EMBL" id="CP002588">
    <property type="protein sequence ID" value="AEA48085.1"/>
    <property type="molecule type" value="Genomic_DNA"/>
</dbReference>
<dbReference type="Pfam" id="PF00285">
    <property type="entry name" value="Citrate_synt"/>
    <property type="match status" value="1"/>
</dbReference>
<evidence type="ECO:0000256" key="7">
    <source>
        <dbReference type="PIRSR" id="PIRSR001369-1"/>
    </source>
</evidence>
<evidence type="ECO:0000313" key="10">
    <source>
        <dbReference type="Proteomes" id="UP000008136"/>
    </source>
</evidence>
<feature type="active site" evidence="7">
    <location>
        <position position="263"/>
    </location>
</feature>
<dbReference type="GO" id="GO:0005975">
    <property type="term" value="P:carbohydrate metabolic process"/>
    <property type="evidence" value="ECO:0007669"/>
    <property type="project" value="TreeGrafter"/>
</dbReference>
<comment type="pathway">
    <text evidence="1">Carbohydrate metabolism; tricarboxylic acid cycle.</text>
</comment>
<dbReference type="GO" id="GO:0036440">
    <property type="term" value="F:citrate synthase activity"/>
    <property type="evidence" value="ECO:0007669"/>
    <property type="project" value="UniProtKB-EC"/>
</dbReference>
<dbReference type="GO" id="GO:0005829">
    <property type="term" value="C:cytosol"/>
    <property type="evidence" value="ECO:0007669"/>
    <property type="project" value="TreeGrafter"/>
</dbReference>
<evidence type="ECO:0000256" key="5">
    <source>
        <dbReference type="ARBA" id="ARBA00049288"/>
    </source>
</evidence>
<dbReference type="Gene3D" id="1.10.580.10">
    <property type="entry name" value="Citrate Synthase, domain 1"/>
    <property type="match status" value="1"/>
</dbReference>
<keyword evidence="4 6" id="KW-0808">Transferase</keyword>